<dbReference type="GO" id="GO:0018576">
    <property type="term" value="F:catechol 1,2-dioxygenase activity"/>
    <property type="evidence" value="ECO:0007669"/>
    <property type="project" value="InterPro"/>
</dbReference>
<keyword evidence="6" id="KW-0408">Iron</keyword>
<gene>
    <name evidence="9" type="ORF">CSUB01_11026</name>
</gene>
<keyword evidence="4 9" id="KW-0223">Dioxygenase</keyword>
<dbReference type="PANTHER" id="PTHR33711">
    <property type="entry name" value="DIOXYGENASE, PUTATIVE (AFU_ORTHOLOGUE AFUA_2G02910)-RELATED"/>
    <property type="match status" value="1"/>
</dbReference>
<dbReference type="PANTHER" id="PTHR33711:SF7">
    <property type="entry name" value="INTRADIOL RING-CLEAVAGE DIOXYGENASES DOMAIN-CONTAINING PROTEIN-RELATED"/>
    <property type="match status" value="1"/>
</dbReference>
<dbReference type="eggNOG" id="ENOG502QU2V">
    <property type="taxonomic scope" value="Eukaryota"/>
</dbReference>
<dbReference type="HOGENOM" id="CLU_046727_1_1_1"/>
<name>A0A066XMP7_COLSU</name>
<evidence type="ECO:0000313" key="9">
    <source>
        <dbReference type="EMBL" id="KDN67260.1"/>
    </source>
</evidence>
<dbReference type="GO" id="GO:0009712">
    <property type="term" value="P:catechol-containing compound metabolic process"/>
    <property type="evidence" value="ECO:0007669"/>
    <property type="project" value="InterPro"/>
</dbReference>
<evidence type="ECO:0000256" key="3">
    <source>
        <dbReference type="ARBA" id="ARBA00022723"/>
    </source>
</evidence>
<dbReference type="Proteomes" id="UP000027238">
    <property type="component" value="Unassembled WGS sequence"/>
</dbReference>
<dbReference type="Pfam" id="PF04444">
    <property type="entry name" value="Dioxygenase_N"/>
    <property type="match status" value="1"/>
</dbReference>
<dbReference type="InterPro" id="IPR007535">
    <property type="entry name" value="Catechol_dOase_N"/>
</dbReference>
<dbReference type="InterPro" id="IPR050770">
    <property type="entry name" value="Intradiol_RC_Dioxygenase"/>
</dbReference>
<comment type="cofactor">
    <cofactor evidence="1">
        <name>Fe(3+)</name>
        <dbReference type="ChEBI" id="CHEBI:29034"/>
    </cofactor>
</comment>
<dbReference type="InterPro" id="IPR015889">
    <property type="entry name" value="Intradiol_dOase_core"/>
</dbReference>
<feature type="domain" description="Intradiol ring-cleavage dioxygenases" evidence="7">
    <location>
        <begin position="115"/>
        <end position="296"/>
    </location>
</feature>
<evidence type="ECO:0000259" key="7">
    <source>
        <dbReference type="Pfam" id="PF00775"/>
    </source>
</evidence>
<dbReference type="STRING" id="1173701.A0A066XMP7"/>
<dbReference type="OMA" id="AMGPKTT"/>
<evidence type="ECO:0000256" key="2">
    <source>
        <dbReference type="ARBA" id="ARBA00007825"/>
    </source>
</evidence>
<keyword evidence="10" id="KW-1185">Reference proteome</keyword>
<evidence type="ECO:0000256" key="5">
    <source>
        <dbReference type="ARBA" id="ARBA00023002"/>
    </source>
</evidence>
<protein>
    <submittedName>
        <fullName evidence="9">Putative dioxygenase</fullName>
    </submittedName>
</protein>
<evidence type="ECO:0000256" key="1">
    <source>
        <dbReference type="ARBA" id="ARBA00001965"/>
    </source>
</evidence>
<proteinExistence type="inferred from homology"/>
<dbReference type="SUPFAM" id="SSF49482">
    <property type="entry name" value="Aromatic compound dioxygenase"/>
    <property type="match status" value="1"/>
</dbReference>
<evidence type="ECO:0000256" key="6">
    <source>
        <dbReference type="ARBA" id="ARBA00023004"/>
    </source>
</evidence>
<sequence>MGSIQKEDGQAQGLGQDFTKQVIASMGKDTNPRLRQVLSSFIQHIHDFAREVDLTTDEWMAGVNMINWAGQMSNDRRNEGQLLCDVIGLESLVDDITNRVATKNGAPGTATAILGPFWRADTPVRANGSTIVLKCPDDGELVFMYGQVTCSNTGKPLANASVDVWQASTNGKPIHGLYEQQDADQPEHNLRGKFVTDEEGRYAFYCLRPTPYPVPGDGPAGKLLDLLHRHHYRPAHIHLIVQAEGFRSVTTQIFDDDSDYLDNDSVFAVKDGLTVKFTERKGDPKAAKELEYDIQLVSEE</sequence>
<dbReference type="Gene3D" id="2.60.130.10">
    <property type="entry name" value="Aromatic compound dioxygenase"/>
    <property type="match status" value="1"/>
</dbReference>
<accession>A0A066XMP7</accession>
<comment type="caution">
    <text evidence="9">The sequence shown here is derived from an EMBL/GenBank/DDBJ whole genome shotgun (WGS) entry which is preliminary data.</text>
</comment>
<dbReference type="OrthoDB" id="5238185at2759"/>
<reference evidence="10" key="1">
    <citation type="journal article" date="2014" name="Genome Announc.">
        <title>Draft genome sequence of Colletotrichum sublineola, a destructive pathogen of cultivated sorghum.</title>
        <authorList>
            <person name="Baroncelli R."/>
            <person name="Sanz-Martin J.M."/>
            <person name="Rech G.E."/>
            <person name="Sukno S.A."/>
            <person name="Thon M.R."/>
        </authorList>
    </citation>
    <scope>NUCLEOTIDE SEQUENCE [LARGE SCALE GENOMIC DNA]</scope>
    <source>
        <strain evidence="10">TX430BB</strain>
    </source>
</reference>
<organism evidence="9 10">
    <name type="scientific">Colletotrichum sublineola</name>
    <name type="common">Sorghum anthracnose fungus</name>
    <dbReference type="NCBI Taxonomy" id="1173701"/>
    <lineage>
        <taxon>Eukaryota</taxon>
        <taxon>Fungi</taxon>
        <taxon>Dikarya</taxon>
        <taxon>Ascomycota</taxon>
        <taxon>Pezizomycotina</taxon>
        <taxon>Sordariomycetes</taxon>
        <taxon>Hypocreomycetidae</taxon>
        <taxon>Glomerellales</taxon>
        <taxon>Glomerellaceae</taxon>
        <taxon>Colletotrichum</taxon>
        <taxon>Colletotrichum graminicola species complex</taxon>
    </lineage>
</organism>
<dbReference type="Pfam" id="PF00775">
    <property type="entry name" value="Dioxygenase_C"/>
    <property type="match status" value="1"/>
</dbReference>
<feature type="domain" description="Catechol dioxygenase N-terminal" evidence="8">
    <location>
        <begin position="31"/>
        <end position="104"/>
    </location>
</feature>
<evidence type="ECO:0000259" key="8">
    <source>
        <dbReference type="Pfam" id="PF04444"/>
    </source>
</evidence>
<keyword evidence="5" id="KW-0560">Oxidoreductase</keyword>
<dbReference type="AlphaFoldDB" id="A0A066XMP7"/>
<dbReference type="EMBL" id="JMSE01000828">
    <property type="protein sequence ID" value="KDN67260.1"/>
    <property type="molecule type" value="Genomic_DNA"/>
</dbReference>
<dbReference type="GO" id="GO:0008199">
    <property type="term" value="F:ferric iron binding"/>
    <property type="evidence" value="ECO:0007669"/>
    <property type="project" value="InterPro"/>
</dbReference>
<comment type="similarity">
    <text evidence="2">Belongs to the intradiol ring-cleavage dioxygenase family.</text>
</comment>
<evidence type="ECO:0000313" key="10">
    <source>
        <dbReference type="Proteomes" id="UP000027238"/>
    </source>
</evidence>
<dbReference type="InterPro" id="IPR000627">
    <property type="entry name" value="Intradiol_dOase_C"/>
</dbReference>
<keyword evidence="3" id="KW-0479">Metal-binding</keyword>
<evidence type="ECO:0000256" key="4">
    <source>
        <dbReference type="ARBA" id="ARBA00022964"/>
    </source>
</evidence>